<dbReference type="PANTHER" id="PTHR15020:SF50">
    <property type="entry name" value="UPF0659 PROTEIN YMR090W"/>
    <property type="match status" value="1"/>
</dbReference>
<protein>
    <submittedName>
        <fullName evidence="2">SDR family oxidoreductase</fullName>
    </submittedName>
</protein>
<reference evidence="3" key="1">
    <citation type="journal article" date="2019" name="Int. J. Syst. Evol. Microbiol.">
        <title>The Global Catalogue of Microorganisms (GCM) 10K type strain sequencing project: providing services to taxonomists for standard genome sequencing and annotation.</title>
        <authorList>
            <consortium name="The Broad Institute Genomics Platform"/>
            <consortium name="The Broad Institute Genome Sequencing Center for Infectious Disease"/>
            <person name="Wu L."/>
            <person name="Ma J."/>
        </authorList>
    </citation>
    <scope>NUCLEOTIDE SEQUENCE [LARGE SCALE GENOMIC DNA]</scope>
    <source>
        <strain evidence="3">CGMCC 4.7426</strain>
    </source>
</reference>
<evidence type="ECO:0000313" key="3">
    <source>
        <dbReference type="Proteomes" id="UP001595989"/>
    </source>
</evidence>
<name>A0ABV9DMP4_9BACI</name>
<dbReference type="Pfam" id="PF13460">
    <property type="entry name" value="NAD_binding_10"/>
    <property type="match status" value="1"/>
</dbReference>
<dbReference type="PANTHER" id="PTHR15020">
    <property type="entry name" value="FLAVIN REDUCTASE-RELATED"/>
    <property type="match status" value="1"/>
</dbReference>
<feature type="domain" description="NAD(P)-binding" evidence="1">
    <location>
        <begin position="7"/>
        <end position="186"/>
    </location>
</feature>
<evidence type="ECO:0000259" key="1">
    <source>
        <dbReference type="Pfam" id="PF13460"/>
    </source>
</evidence>
<dbReference type="InterPro" id="IPR036291">
    <property type="entry name" value="NAD(P)-bd_dom_sf"/>
</dbReference>
<dbReference type="SUPFAM" id="SSF51735">
    <property type="entry name" value="NAD(P)-binding Rossmann-fold domains"/>
    <property type="match status" value="1"/>
</dbReference>
<dbReference type="Proteomes" id="UP001595989">
    <property type="component" value="Unassembled WGS sequence"/>
</dbReference>
<dbReference type="InterPro" id="IPR016040">
    <property type="entry name" value="NAD(P)-bd_dom"/>
</dbReference>
<keyword evidence="3" id="KW-1185">Reference proteome</keyword>
<comment type="caution">
    <text evidence="2">The sequence shown here is derived from an EMBL/GenBank/DDBJ whole genome shotgun (WGS) entry which is preliminary data.</text>
</comment>
<accession>A0ABV9DMP4</accession>
<dbReference type="RefSeq" id="WP_390299027.1">
    <property type="nucleotide sequence ID" value="NZ_JBHSFU010000014.1"/>
</dbReference>
<dbReference type="EMBL" id="JBHSFU010000014">
    <property type="protein sequence ID" value="MFC4559912.1"/>
    <property type="molecule type" value="Genomic_DNA"/>
</dbReference>
<evidence type="ECO:0000313" key="2">
    <source>
        <dbReference type="EMBL" id="MFC4559912.1"/>
    </source>
</evidence>
<organism evidence="2 3">
    <name type="scientific">Virgibacillus kekensis</name>
    <dbReference type="NCBI Taxonomy" id="202261"/>
    <lineage>
        <taxon>Bacteria</taxon>
        <taxon>Bacillati</taxon>
        <taxon>Bacillota</taxon>
        <taxon>Bacilli</taxon>
        <taxon>Bacillales</taxon>
        <taxon>Bacillaceae</taxon>
        <taxon>Virgibacillus</taxon>
    </lineage>
</organism>
<dbReference type="CDD" id="cd05243">
    <property type="entry name" value="SDR_a5"/>
    <property type="match status" value="1"/>
</dbReference>
<proteinExistence type="predicted"/>
<gene>
    <name evidence="2" type="ORF">ACFO3D_17255</name>
</gene>
<dbReference type="Gene3D" id="3.40.50.720">
    <property type="entry name" value="NAD(P)-binding Rossmann-like Domain"/>
    <property type="match status" value="1"/>
</dbReference>
<sequence length="207" mass="22804">MRVLVIGANGSVGKHTVEKLKESEHDPVAMVRKTEQVPYFEQKGIETVLADLEKDFERAYHNVDAVIFAAGSGPHTGADKTVLIDQEGAIEAVDIAKRFGVKKFIMLSSIGADKPKEAEQIKYYLYAKHRADEHLKQSGLTYSILRPGILTNDPGTGKVELQDKLPEIGKIPREDVAALLVQLLTEHKADNKIFEAIEGSTDISKVL</sequence>